<accession>A0A0K2VJP3</accession>
<protein>
    <submittedName>
        <fullName evidence="1">Uncharacterized protein</fullName>
    </submittedName>
</protein>
<dbReference type="AlphaFoldDB" id="A0A0K2VJP3"/>
<proteinExistence type="predicted"/>
<sequence length="57" mass="6972">AFFFLYGSYLTLYCQLHQMMLICQTLWIIKMIYLSFTECLVELLKTLSYMTAHWYLM</sequence>
<organism evidence="1">
    <name type="scientific">Lepeophtheirus salmonis</name>
    <name type="common">Salmon louse</name>
    <name type="synonym">Caligus salmonis</name>
    <dbReference type="NCBI Taxonomy" id="72036"/>
    <lineage>
        <taxon>Eukaryota</taxon>
        <taxon>Metazoa</taxon>
        <taxon>Ecdysozoa</taxon>
        <taxon>Arthropoda</taxon>
        <taxon>Crustacea</taxon>
        <taxon>Multicrustacea</taxon>
        <taxon>Hexanauplia</taxon>
        <taxon>Copepoda</taxon>
        <taxon>Siphonostomatoida</taxon>
        <taxon>Caligidae</taxon>
        <taxon>Lepeophtheirus</taxon>
    </lineage>
</organism>
<reference evidence="1" key="1">
    <citation type="submission" date="2014-05" db="EMBL/GenBank/DDBJ databases">
        <authorList>
            <person name="Chronopoulou M."/>
        </authorList>
    </citation>
    <scope>NUCLEOTIDE SEQUENCE</scope>
    <source>
        <tissue evidence="1">Whole organism</tissue>
    </source>
</reference>
<evidence type="ECO:0000313" key="1">
    <source>
        <dbReference type="EMBL" id="CDW50550.1"/>
    </source>
</evidence>
<name>A0A0K2VJP3_LEPSM</name>
<feature type="non-terminal residue" evidence="1">
    <location>
        <position position="1"/>
    </location>
</feature>
<dbReference type="EMBL" id="HACA01033189">
    <property type="protein sequence ID" value="CDW50550.1"/>
    <property type="molecule type" value="Transcribed_RNA"/>
</dbReference>